<dbReference type="RefSeq" id="XP_007673968.1">
    <property type="nucleotide sequence ID" value="XM_007675778.1"/>
</dbReference>
<name>M2NHK3_BAUPA</name>
<dbReference type="EMBL" id="KB445552">
    <property type="protein sequence ID" value="EMC98834.1"/>
    <property type="molecule type" value="Genomic_DNA"/>
</dbReference>
<keyword evidence="2" id="KW-1185">Reference proteome</keyword>
<dbReference type="GeneID" id="19113458"/>
<dbReference type="HOGENOM" id="CLU_1959177_0_0_1"/>
<evidence type="ECO:0000313" key="2">
    <source>
        <dbReference type="Proteomes" id="UP000011761"/>
    </source>
</evidence>
<accession>M2NHK3</accession>
<proteinExistence type="predicted"/>
<dbReference type="KEGG" id="bcom:BAUCODRAFT_381870"/>
<protein>
    <submittedName>
        <fullName evidence="1">Uncharacterized protein</fullName>
    </submittedName>
</protein>
<dbReference type="Proteomes" id="UP000011761">
    <property type="component" value="Unassembled WGS sequence"/>
</dbReference>
<gene>
    <name evidence="1" type="ORF">BAUCODRAFT_381870</name>
</gene>
<reference evidence="1 2" key="1">
    <citation type="journal article" date="2012" name="PLoS Pathog.">
        <title>Diverse lifestyles and strategies of plant pathogenesis encoded in the genomes of eighteen Dothideomycetes fungi.</title>
        <authorList>
            <person name="Ohm R.A."/>
            <person name="Feau N."/>
            <person name="Henrissat B."/>
            <person name="Schoch C.L."/>
            <person name="Horwitz B.A."/>
            <person name="Barry K.W."/>
            <person name="Condon B.J."/>
            <person name="Copeland A.C."/>
            <person name="Dhillon B."/>
            <person name="Glaser F."/>
            <person name="Hesse C.N."/>
            <person name="Kosti I."/>
            <person name="LaButti K."/>
            <person name="Lindquist E.A."/>
            <person name="Lucas S."/>
            <person name="Salamov A.A."/>
            <person name="Bradshaw R.E."/>
            <person name="Ciuffetti L."/>
            <person name="Hamelin R.C."/>
            <person name="Kema G.H.J."/>
            <person name="Lawrence C."/>
            <person name="Scott J.A."/>
            <person name="Spatafora J.W."/>
            <person name="Turgeon B.G."/>
            <person name="de Wit P.J.G.M."/>
            <person name="Zhong S."/>
            <person name="Goodwin S.B."/>
            <person name="Grigoriev I.V."/>
        </authorList>
    </citation>
    <scope>NUCLEOTIDE SEQUENCE [LARGE SCALE GENOMIC DNA]</scope>
    <source>
        <strain evidence="1 2">UAMH 10762</strain>
    </source>
</reference>
<sequence length="128" mass="14350">MVMTGNETTGGATRSEETLQTSHILKVARELRNIIYHLNLATDYAQGDEIELCEAQGWSNAFLVTCSVIYHEVKAIHHSSYDKLWKDSTFKISSAEGDQRTVTSMQPLMQPSVHNVRHLAIHGIERPG</sequence>
<organism evidence="1 2">
    <name type="scientific">Baudoinia panamericana (strain UAMH 10762)</name>
    <name type="common">Angels' share fungus</name>
    <name type="synonym">Baudoinia compniacensis (strain UAMH 10762)</name>
    <dbReference type="NCBI Taxonomy" id="717646"/>
    <lineage>
        <taxon>Eukaryota</taxon>
        <taxon>Fungi</taxon>
        <taxon>Dikarya</taxon>
        <taxon>Ascomycota</taxon>
        <taxon>Pezizomycotina</taxon>
        <taxon>Dothideomycetes</taxon>
        <taxon>Dothideomycetidae</taxon>
        <taxon>Mycosphaerellales</taxon>
        <taxon>Teratosphaeriaceae</taxon>
        <taxon>Baudoinia</taxon>
    </lineage>
</organism>
<dbReference type="OMA" id="QIEYMAM"/>
<dbReference type="AlphaFoldDB" id="M2NHK3"/>
<evidence type="ECO:0000313" key="1">
    <source>
        <dbReference type="EMBL" id="EMC98834.1"/>
    </source>
</evidence>